<evidence type="ECO:0000313" key="2">
    <source>
        <dbReference type="EMBL" id="GDZ95459.1"/>
    </source>
</evidence>
<accession>A0A4V0XUY5</accession>
<evidence type="ECO:0000256" key="1">
    <source>
        <dbReference type="SAM" id="MobiDB-lite"/>
    </source>
</evidence>
<organism evidence="2 3">
    <name type="scientific">Planktothrix agardhii CCAP 1459/11A</name>
    <dbReference type="NCBI Taxonomy" id="282420"/>
    <lineage>
        <taxon>Bacteria</taxon>
        <taxon>Bacillati</taxon>
        <taxon>Cyanobacteriota</taxon>
        <taxon>Cyanophyceae</taxon>
        <taxon>Oscillatoriophycideae</taxon>
        <taxon>Oscillatoriales</taxon>
        <taxon>Microcoleaceae</taxon>
        <taxon>Planktothrix</taxon>
    </lineage>
</organism>
<proteinExistence type="predicted"/>
<gene>
    <name evidence="2" type="ORF">PA905_37580</name>
</gene>
<dbReference type="AlphaFoldDB" id="A0A4V0XUY5"/>
<dbReference type="RefSeq" id="WP_087882097.1">
    <property type="nucleotide sequence ID" value="NZ_BJCD01000058.1"/>
</dbReference>
<name>A0A4V0XUY5_PLAAG</name>
<dbReference type="EMBL" id="BJCD01000058">
    <property type="protein sequence ID" value="GDZ95459.1"/>
    <property type="molecule type" value="Genomic_DNA"/>
</dbReference>
<sequence>MNSKKAFESITLPNKPPNNILKHKATSTVGRGKVVKLDASPSFSQWSDEFVTWNYRAVH</sequence>
<feature type="region of interest" description="Disordered" evidence="1">
    <location>
        <begin position="1"/>
        <end position="22"/>
    </location>
</feature>
<evidence type="ECO:0000313" key="3">
    <source>
        <dbReference type="Proteomes" id="UP000299794"/>
    </source>
</evidence>
<reference evidence="3" key="1">
    <citation type="submission" date="2019-02" db="EMBL/GenBank/DDBJ databases">
        <title>Draft genome sequence of Planktothrix agardhii NIES-905.</title>
        <authorList>
            <person name="Yamaguchi H."/>
            <person name="Suzuki S."/>
            <person name="Kawachi M."/>
        </authorList>
    </citation>
    <scope>NUCLEOTIDE SEQUENCE [LARGE SCALE GENOMIC DNA]</scope>
    <source>
        <strain evidence="3">CCAP 1459/11A</strain>
    </source>
</reference>
<dbReference type="Proteomes" id="UP000299794">
    <property type="component" value="Unassembled WGS sequence"/>
</dbReference>
<protein>
    <submittedName>
        <fullName evidence="2">Uncharacterized protein</fullName>
    </submittedName>
</protein>
<comment type="caution">
    <text evidence="2">The sequence shown here is derived from an EMBL/GenBank/DDBJ whole genome shotgun (WGS) entry which is preliminary data.</text>
</comment>